<protein>
    <submittedName>
        <fullName evidence="1">Uncharacterized protein</fullName>
    </submittedName>
</protein>
<dbReference type="RefSeq" id="WP_137394977.1">
    <property type="nucleotide sequence ID" value="NZ_CP124734.1"/>
</dbReference>
<accession>A0AAF0KGA9</accession>
<dbReference type="Proteomes" id="UP000298664">
    <property type="component" value="Chromosome Linear"/>
</dbReference>
<evidence type="ECO:0000313" key="2">
    <source>
        <dbReference type="Proteomes" id="UP000298664"/>
    </source>
</evidence>
<organism evidence="1 2">
    <name type="scientific">Agrobacterium larrymoorei</name>
    <dbReference type="NCBI Taxonomy" id="160699"/>
    <lineage>
        <taxon>Bacteria</taxon>
        <taxon>Pseudomonadati</taxon>
        <taxon>Pseudomonadota</taxon>
        <taxon>Alphaproteobacteria</taxon>
        <taxon>Hyphomicrobiales</taxon>
        <taxon>Rhizobiaceae</taxon>
        <taxon>Rhizobium/Agrobacterium group</taxon>
        <taxon>Agrobacterium</taxon>
    </lineage>
</organism>
<name>A0AAF0KGA9_9HYPH</name>
<sequence>MEMELHADAGALLGHLSEDQRRRLDALDAAYVDLMVSGVPAEADVEALADAVVAFYDEISKTGVGHENGAR</sequence>
<dbReference type="AlphaFoldDB" id="A0AAF0KGA9"/>
<gene>
    <name evidence="1" type="ORF">CFBP5477_017050</name>
</gene>
<dbReference type="EMBL" id="CP124734">
    <property type="protein sequence ID" value="WHA42972.1"/>
    <property type="molecule type" value="Genomic_DNA"/>
</dbReference>
<evidence type="ECO:0000313" key="1">
    <source>
        <dbReference type="EMBL" id="WHA42972.1"/>
    </source>
</evidence>
<proteinExistence type="predicted"/>
<reference evidence="1" key="1">
    <citation type="submission" date="2023-05" db="EMBL/GenBank/DDBJ databases">
        <title>Complete genome sequence of Agrobacterium larrymoorei CFBP5477.</title>
        <authorList>
            <person name="Yen H.-C."/>
            <person name="Chou L."/>
            <person name="Lin Y.-C."/>
            <person name="Lai E.-M."/>
            <person name="Kuo C.-H."/>
        </authorList>
    </citation>
    <scope>NUCLEOTIDE SEQUENCE</scope>
    <source>
        <strain evidence="1">CFBP5477</strain>
    </source>
</reference>